<dbReference type="InterPro" id="IPR010730">
    <property type="entry name" value="HET"/>
</dbReference>
<organism evidence="2 3">
    <name type="scientific">Botryosphaeria dothidea</name>
    <dbReference type="NCBI Taxonomy" id="55169"/>
    <lineage>
        <taxon>Eukaryota</taxon>
        <taxon>Fungi</taxon>
        <taxon>Dikarya</taxon>
        <taxon>Ascomycota</taxon>
        <taxon>Pezizomycotina</taxon>
        <taxon>Dothideomycetes</taxon>
        <taxon>Dothideomycetes incertae sedis</taxon>
        <taxon>Botryosphaeriales</taxon>
        <taxon>Botryosphaeriaceae</taxon>
        <taxon>Botryosphaeria</taxon>
    </lineage>
</organism>
<protein>
    <submittedName>
        <fullName evidence="2">Flavin-binding monooxygenase-like protein</fullName>
    </submittedName>
</protein>
<accession>A0A8H4IW83</accession>
<dbReference type="Pfam" id="PF06985">
    <property type="entry name" value="HET"/>
    <property type="match status" value="1"/>
</dbReference>
<dbReference type="GO" id="GO:0004497">
    <property type="term" value="F:monooxygenase activity"/>
    <property type="evidence" value="ECO:0007669"/>
    <property type="project" value="UniProtKB-KW"/>
</dbReference>
<dbReference type="InterPro" id="IPR052895">
    <property type="entry name" value="HetReg/Transcr_Mod"/>
</dbReference>
<name>A0A8H4IW83_9PEZI</name>
<dbReference type="OrthoDB" id="3548654at2759"/>
<evidence type="ECO:0000313" key="3">
    <source>
        <dbReference type="Proteomes" id="UP000572817"/>
    </source>
</evidence>
<evidence type="ECO:0000313" key="2">
    <source>
        <dbReference type="EMBL" id="KAF4307489.1"/>
    </source>
</evidence>
<sequence length="637" mass="69720">MASQPSSDASPPYKYTGLDAGQIRLLRILGEAGNEPDGKPLYDIVHINLDQWTKRFETLSYTWGDPARVSTIQIGNGGHIGLTANLSQALPHLARLSETKYLWIDQLCINQNDIAEKGIQVGMMDRIYKAGKRALIWLGPADNHSRLVQQWFGALADYFDRGTLTTVRPDAPEFQPDVRDLFIRNSFAHPETDRAYAPAIHHFLHRPWFTRGWIVQELLLSDAVTFVVGGEDAASSFELSLQDFRDLVAVPTDLMPEHLKDGTETCYHRLLNIKLHHPVQTGQSEQTGPPADPVPQAPALAFLRLMAQVSADFATTELRDRAFAFAGLADFGASFAPDYSCSVARAFARFALALARAHGSVDFLSLCSSWQDDVMASTPAELRGLPTWVPSWTSFPLAAPLRLVAGGSRALRHDVAWDAAGGRVHRPPSEGDGDAVATGRLCVRGRVVDRVGAVAGGAVFDRYWEDATDAYLDGLASTIEAELGGGRGWARLADWARVELVEFLNVVCWNGRAPEKTAEVLLRREPVRLQQGSEEARWELPDQGLGLSLCMGRGRRFMRSDGGRLGLVPRLGTEVSLGGKGGSVIVIVHGCRVPVILQPVEGEDSVYKLVGDCFVEGIMFGEAVTWAEDDADTFVLV</sequence>
<dbReference type="EMBL" id="WWBZ02000022">
    <property type="protein sequence ID" value="KAF4307489.1"/>
    <property type="molecule type" value="Genomic_DNA"/>
</dbReference>
<comment type="caution">
    <text evidence="2">The sequence shown here is derived from an EMBL/GenBank/DDBJ whole genome shotgun (WGS) entry which is preliminary data.</text>
</comment>
<keyword evidence="3" id="KW-1185">Reference proteome</keyword>
<reference evidence="2" key="1">
    <citation type="submission" date="2020-04" db="EMBL/GenBank/DDBJ databases">
        <title>Genome Assembly and Annotation of Botryosphaeria dothidea sdau 11-99, a Latent Pathogen of Apple Fruit Ring Rot in China.</title>
        <authorList>
            <person name="Yu C."/>
            <person name="Diao Y."/>
            <person name="Lu Q."/>
            <person name="Zhao J."/>
            <person name="Cui S."/>
            <person name="Peng C."/>
            <person name="He B."/>
            <person name="Liu H."/>
        </authorList>
    </citation>
    <scope>NUCLEOTIDE SEQUENCE [LARGE SCALE GENOMIC DNA]</scope>
    <source>
        <strain evidence="2">Sdau11-99</strain>
    </source>
</reference>
<evidence type="ECO:0000259" key="1">
    <source>
        <dbReference type="Pfam" id="PF06985"/>
    </source>
</evidence>
<dbReference type="Pfam" id="PF26639">
    <property type="entry name" value="Het-6_barrel"/>
    <property type="match status" value="1"/>
</dbReference>
<dbReference type="PANTHER" id="PTHR24148:SF64">
    <property type="entry name" value="HETEROKARYON INCOMPATIBILITY DOMAIN-CONTAINING PROTEIN"/>
    <property type="match status" value="1"/>
</dbReference>
<feature type="domain" description="Heterokaryon incompatibility" evidence="1">
    <location>
        <begin position="56"/>
        <end position="217"/>
    </location>
</feature>
<dbReference type="Proteomes" id="UP000572817">
    <property type="component" value="Unassembled WGS sequence"/>
</dbReference>
<gene>
    <name evidence="2" type="ORF">GTA08_BOTSDO03871</name>
</gene>
<dbReference type="AlphaFoldDB" id="A0A8H4IW83"/>
<dbReference type="PANTHER" id="PTHR24148">
    <property type="entry name" value="ANKYRIN REPEAT DOMAIN-CONTAINING PROTEIN 39 HOMOLOG-RELATED"/>
    <property type="match status" value="1"/>
</dbReference>
<proteinExistence type="predicted"/>